<evidence type="ECO:0000259" key="2">
    <source>
        <dbReference type="Pfam" id="PF00582"/>
    </source>
</evidence>
<dbReference type="InterPro" id="IPR006015">
    <property type="entry name" value="Universal_stress_UspA"/>
</dbReference>
<feature type="domain" description="UspA" evidence="2">
    <location>
        <begin position="4"/>
        <end position="146"/>
    </location>
</feature>
<dbReference type="EMBL" id="RBZW01000055">
    <property type="protein sequence ID" value="THE63788.1"/>
    <property type="molecule type" value="Genomic_DNA"/>
</dbReference>
<name>A0A4S3TMJ7_9EURY</name>
<sequence length="154" mass="16786">MAIDTILLAVGPMDAVRADELAETVLEIAGPLESTVVIGHAFTEDEYEEFREDLGFDARVDDVDPDEVATKRPPVGDLAETFEAEGVDYEIRGELGEVSTKVVDMAIDVDADRMVVGGRRRSPAEKAVLGSVSQEIILQAPCPVTYFRDLDVME</sequence>
<dbReference type="PANTHER" id="PTHR46268">
    <property type="entry name" value="STRESS RESPONSE PROTEIN NHAX"/>
    <property type="match status" value="1"/>
</dbReference>
<dbReference type="PRINTS" id="PR01438">
    <property type="entry name" value="UNVRSLSTRESS"/>
</dbReference>
<dbReference type="RefSeq" id="WP_141465629.1">
    <property type="nucleotide sequence ID" value="NZ_RBZW01000055.1"/>
</dbReference>
<organism evidence="3 4">
    <name type="scientific">Salinadaptatus halalkaliphilus</name>
    <dbReference type="NCBI Taxonomy" id="2419781"/>
    <lineage>
        <taxon>Archaea</taxon>
        <taxon>Methanobacteriati</taxon>
        <taxon>Methanobacteriota</taxon>
        <taxon>Stenosarchaea group</taxon>
        <taxon>Halobacteria</taxon>
        <taxon>Halobacteriales</taxon>
        <taxon>Natrialbaceae</taxon>
        <taxon>Salinadaptatus</taxon>
    </lineage>
</organism>
<evidence type="ECO:0000313" key="3">
    <source>
        <dbReference type="EMBL" id="THE63788.1"/>
    </source>
</evidence>
<dbReference type="Proteomes" id="UP000318864">
    <property type="component" value="Unassembled WGS sequence"/>
</dbReference>
<reference evidence="3 4" key="1">
    <citation type="submission" date="2018-10" db="EMBL/GenBank/DDBJ databases">
        <title>Natronolimnobius sp. XQ-INN 246 isolated from Inner Mongolia Autonomous Region of China.</title>
        <authorList>
            <person name="Xue Q."/>
        </authorList>
    </citation>
    <scope>NUCLEOTIDE SEQUENCE [LARGE SCALE GENOMIC DNA]</scope>
    <source>
        <strain evidence="3 4">XQ-INN 246</strain>
    </source>
</reference>
<dbReference type="CDD" id="cd00293">
    <property type="entry name" value="USP-like"/>
    <property type="match status" value="1"/>
</dbReference>
<evidence type="ECO:0000256" key="1">
    <source>
        <dbReference type="ARBA" id="ARBA00008791"/>
    </source>
</evidence>
<dbReference type="AlphaFoldDB" id="A0A4S3TMJ7"/>
<protein>
    <submittedName>
        <fullName evidence="3">Universal stress protein</fullName>
    </submittedName>
</protein>
<accession>A0A4S3TMJ7</accession>
<dbReference type="InterPro" id="IPR006016">
    <property type="entry name" value="UspA"/>
</dbReference>
<dbReference type="InterPro" id="IPR014729">
    <property type="entry name" value="Rossmann-like_a/b/a_fold"/>
</dbReference>
<dbReference type="SUPFAM" id="SSF52402">
    <property type="entry name" value="Adenine nucleotide alpha hydrolases-like"/>
    <property type="match status" value="1"/>
</dbReference>
<evidence type="ECO:0000313" key="4">
    <source>
        <dbReference type="Proteomes" id="UP000318864"/>
    </source>
</evidence>
<dbReference type="Pfam" id="PF00582">
    <property type="entry name" value="Usp"/>
    <property type="match status" value="1"/>
</dbReference>
<keyword evidence="4" id="KW-1185">Reference proteome</keyword>
<proteinExistence type="inferred from homology"/>
<comment type="caution">
    <text evidence="3">The sequence shown here is derived from an EMBL/GenBank/DDBJ whole genome shotgun (WGS) entry which is preliminary data.</text>
</comment>
<gene>
    <name evidence="3" type="ORF">D8Y22_15715</name>
</gene>
<dbReference type="PANTHER" id="PTHR46268:SF6">
    <property type="entry name" value="UNIVERSAL STRESS PROTEIN UP12"/>
    <property type="match status" value="1"/>
</dbReference>
<comment type="similarity">
    <text evidence="1">Belongs to the universal stress protein A family.</text>
</comment>
<dbReference type="Gene3D" id="3.40.50.620">
    <property type="entry name" value="HUPs"/>
    <property type="match status" value="1"/>
</dbReference>
<dbReference type="OrthoDB" id="271068at2157"/>